<sequence length="70" mass="7965">MFVVYMLIAIVGMGLLILFLGWLLVSLIKGKKNLYSVITLIIVSFFLFLALYQGLTFFHILEVNTTSIYS</sequence>
<reference evidence="2 3" key="1">
    <citation type="submission" date="2023-11" db="EMBL/GenBank/DDBJ databases">
        <title>Bacillus jintuensis, isolated from a mudflat on the Beibu Gulf coast.</title>
        <authorList>
            <person name="Li M."/>
        </authorList>
    </citation>
    <scope>NUCLEOTIDE SEQUENCE [LARGE SCALE GENOMIC DNA]</scope>
    <source>
        <strain evidence="2 3">31A1R</strain>
    </source>
</reference>
<keyword evidence="1" id="KW-1133">Transmembrane helix</keyword>
<dbReference type="EMBL" id="JAXOFX010000003">
    <property type="protein sequence ID" value="MDZ5471521.1"/>
    <property type="molecule type" value="Genomic_DNA"/>
</dbReference>
<feature type="transmembrane region" description="Helical" evidence="1">
    <location>
        <begin position="6"/>
        <end position="25"/>
    </location>
</feature>
<evidence type="ECO:0000256" key="1">
    <source>
        <dbReference type="SAM" id="Phobius"/>
    </source>
</evidence>
<keyword evidence="1" id="KW-0472">Membrane</keyword>
<dbReference type="Proteomes" id="UP001290455">
    <property type="component" value="Unassembled WGS sequence"/>
</dbReference>
<evidence type="ECO:0000313" key="2">
    <source>
        <dbReference type="EMBL" id="MDZ5471521.1"/>
    </source>
</evidence>
<keyword evidence="3" id="KW-1185">Reference proteome</keyword>
<organism evidence="2 3">
    <name type="scientific">Robertmurraya mangrovi</name>
    <dbReference type="NCBI Taxonomy" id="3098077"/>
    <lineage>
        <taxon>Bacteria</taxon>
        <taxon>Bacillati</taxon>
        <taxon>Bacillota</taxon>
        <taxon>Bacilli</taxon>
        <taxon>Bacillales</taxon>
        <taxon>Bacillaceae</taxon>
        <taxon>Robertmurraya</taxon>
    </lineage>
</organism>
<comment type="caution">
    <text evidence="2">The sequence shown here is derived from an EMBL/GenBank/DDBJ whole genome shotgun (WGS) entry which is preliminary data.</text>
</comment>
<keyword evidence="1" id="KW-0812">Transmembrane</keyword>
<evidence type="ECO:0008006" key="4">
    <source>
        <dbReference type="Google" id="ProtNLM"/>
    </source>
</evidence>
<dbReference type="RefSeq" id="WP_322445813.1">
    <property type="nucleotide sequence ID" value="NZ_JAXOFX010000003.1"/>
</dbReference>
<gene>
    <name evidence="2" type="ORF">SM124_07145</name>
</gene>
<name>A0ABU5IWK9_9BACI</name>
<proteinExistence type="predicted"/>
<protein>
    <recommendedName>
        <fullName evidence="4">NADH dehydrogenase subunit 6</fullName>
    </recommendedName>
</protein>
<feature type="transmembrane region" description="Helical" evidence="1">
    <location>
        <begin position="37"/>
        <end position="61"/>
    </location>
</feature>
<accession>A0ABU5IWK9</accession>
<evidence type="ECO:0000313" key="3">
    <source>
        <dbReference type="Proteomes" id="UP001290455"/>
    </source>
</evidence>